<dbReference type="EMBL" id="JAJFAZ020000001">
    <property type="protein sequence ID" value="KAI5348698.1"/>
    <property type="molecule type" value="Genomic_DNA"/>
</dbReference>
<name>A0AAD4ZKG9_PRUDU</name>
<keyword evidence="2" id="KW-1185">Reference proteome</keyword>
<comment type="caution">
    <text evidence="1">The sequence shown here is derived from an EMBL/GenBank/DDBJ whole genome shotgun (WGS) entry which is preliminary data.</text>
</comment>
<gene>
    <name evidence="1" type="ORF">L3X38_001585</name>
</gene>
<evidence type="ECO:0000313" key="2">
    <source>
        <dbReference type="Proteomes" id="UP001054821"/>
    </source>
</evidence>
<organism evidence="1 2">
    <name type="scientific">Prunus dulcis</name>
    <name type="common">Almond</name>
    <name type="synonym">Amygdalus dulcis</name>
    <dbReference type="NCBI Taxonomy" id="3755"/>
    <lineage>
        <taxon>Eukaryota</taxon>
        <taxon>Viridiplantae</taxon>
        <taxon>Streptophyta</taxon>
        <taxon>Embryophyta</taxon>
        <taxon>Tracheophyta</taxon>
        <taxon>Spermatophyta</taxon>
        <taxon>Magnoliopsida</taxon>
        <taxon>eudicotyledons</taxon>
        <taxon>Gunneridae</taxon>
        <taxon>Pentapetalae</taxon>
        <taxon>rosids</taxon>
        <taxon>fabids</taxon>
        <taxon>Rosales</taxon>
        <taxon>Rosaceae</taxon>
        <taxon>Amygdaloideae</taxon>
        <taxon>Amygdaleae</taxon>
        <taxon>Prunus</taxon>
    </lineage>
</organism>
<proteinExistence type="predicted"/>
<dbReference type="AlphaFoldDB" id="A0AAD4ZKG9"/>
<sequence>MVNFVRRLKAKMKRTMMLILKRLPFHFPEHRINDLPEPSLQVRIWLSKSIPKFMNNQILQKHGGSLQKRNALVLISYHADISNHLWAWQLPAIKKLNDTYPS</sequence>
<protein>
    <submittedName>
        <fullName evidence="1">Uncharacterized protein</fullName>
    </submittedName>
</protein>
<evidence type="ECO:0000313" key="1">
    <source>
        <dbReference type="EMBL" id="KAI5348698.1"/>
    </source>
</evidence>
<dbReference type="Proteomes" id="UP001054821">
    <property type="component" value="Chromosome 1"/>
</dbReference>
<accession>A0AAD4ZKG9</accession>
<reference evidence="1 2" key="1">
    <citation type="journal article" date="2022" name="G3 (Bethesda)">
        <title>Whole-genome sequence and methylome profiling of the almond [Prunus dulcis (Mill.) D.A. Webb] cultivar 'Nonpareil'.</title>
        <authorList>
            <person name="D'Amico-Willman K.M."/>
            <person name="Ouma W.Z."/>
            <person name="Meulia T."/>
            <person name="Sideli G.M."/>
            <person name="Gradziel T.M."/>
            <person name="Fresnedo-Ramirez J."/>
        </authorList>
    </citation>
    <scope>NUCLEOTIDE SEQUENCE [LARGE SCALE GENOMIC DNA]</scope>
    <source>
        <strain evidence="1">Clone GOH B32 T37-40</strain>
    </source>
</reference>